<accession>A0ABW3DRY9</accession>
<sequence>VTAIAGYEAEMREYGFAAVRRSLRAARQFVDDSRLARTAFRGALRLAGRVPSLRRKALS</sequence>
<gene>
    <name evidence="1" type="ORF">ACFQ08_13470</name>
</gene>
<feature type="non-terminal residue" evidence="1">
    <location>
        <position position="1"/>
    </location>
</feature>
<keyword evidence="2" id="KW-1185">Reference proteome</keyword>
<reference evidence="2" key="1">
    <citation type="journal article" date="2019" name="Int. J. Syst. Evol. Microbiol.">
        <title>The Global Catalogue of Microorganisms (GCM) 10K type strain sequencing project: providing services to taxonomists for standard genome sequencing and annotation.</title>
        <authorList>
            <consortium name="The Broad Institute Genomics Platform"/>
            <consortium name="The Broad Institute Genome Sequencing Center for Infectious Disease"/>
            <person name="Wu L."/>
            <person name="Ma J."/>
        </authorList>
    </citation>
    <scope>NUCLEOTIDE SEQUENCE [LARGE SCALE GENOMIC DNA]</scope>
    <source>
        <strain evidence="2">CCUG 62974</strain>
    </source>
</reference>
<proteinExistence type="predicted"/>
<dbReference type="EMBL" id="JBHTHX010000387">
    <property type="protein sequence ID" value="MFD0885561.1"/>
    <property type="molecule type" value="Genomic_DNA"/>
</dbReference>
<name>A0ABW3DRY9_9ACTN</name>
<dbReference type="Proteomes" id="UP001597024">
    <property type="component" value="Unassembled WGS sequence"/>
</dbReference>
<evidence type="ECO:0000313" key="1">
    <source>
        <dbReference type="EMBL" id="MFD0885561.1"/>
    </source>
</evidence>
<evidence type="ECO:0000313" key="2">
    <source>
        <dbReference type="Proteomes" id="UP001597024"/>
    </source>
</evidence>
<organism evidence="1 2">
    <name type="scientific">Streptosporangium algeriense</name>
    <dbReference type="NCBI Taxonomy" id="1682748"/>
    <lineage>
        <taxon>Bacteria</taxon>
        <taxon>Bacillati</taxon>
        <taxon>Actinomycetota</taxon>
        <taxon>Actinomycetes</taxon>
        <taxon>Streptosporangiales</taxon>
        <taxon>Streptosporangiaceae</taxon>
        <taxon>Streptosporangium</taxon>
    </lineage>
</organism>
<protein>
    <submittedName>
        <fullName evidence="1">Uncharacterized protein</fullName>
    </submittedName>
</protein>
<comment type="caution">
    <text evidence="1">The sequence shown here is derived from an EMBL/GenBank/DDBJ whole genome shotgun (WGS) entry which is preliminary data.</text>
</comment>